<reference evidence="2 3" key="1">
    <citation type="submission" date="2016-07" db="EMBL/GenBank/DDBJ databases">
        <title>Pervasive Adenine N6-methylation of Active Genes in Fungi.</title>
        <authorList>
            <consortium name="DOE Joint Genome Institute"/>
            <person name="Mondo S.J."/>
            <person name="Dannebaum R.O."/>
            <person name="Kuo R.C."/>
            <person name="Labutti K."/>
            <person name="Haridas S."/>
            <person name="Kuo A."/>
            <person name="Salamov A."/>
            <person name="Ahrendt S.R."/>
            <person name="Lipzen A."/>
            <person name="Sullivan W."/>
            <person name="Andreopoulos W.B."/>
            <person name="Clum A."/>
            <person name="Lindquist E."/>
            <person name="Daum C."/>
            <person name="Ramamoorthy G.K."/>
            <person name="Gryganskyi A."/>
            <person name="Culley D."/>
            <person name="Magnuson J.K."/>
            <person name="James T.Y."/>
            <person name="O'Malley M.A."/>
            <person name="Stajich J.E."/>
            <person name="Spatafora J.W."/>
            <person name="Visel A."/>
            <person name="Grigoriev I.V."/>
        </authorList>
    </citation>
    <scope>NUCLEOTIDE SEQUENCE [LARGE SCALE GENOMIC DNA]</scope>
    <source>
        <strain evidence="2 3">CBS 129021</strain>
    </source>
</reference>
<dbReference type="OrthoDB" id="5388486at2759"/>
<dbReference type="EMBL" id="MCFJ01000013">
    <property type="protein sequence ID" value="ORY59450.1"/>
    <property type="molecule type" value="Genomic_DNA"/>
</dbReference>
<feature type="non-terminal residue" evidence="2">
    <location>
        <position position="1"/>
    </location>
</feature>
<dbReference type="GeneID" id="63772837"/>
<proteinExistence type="predicted"/>
<dbReference type="InterPro" id="IPR039970">
    <property type="entry name" value="TF_Grauzone"/>
</dbReference>
<gene>
    <name evidence="2" type="ORF">BCR38DRAFT_351160</name>
</gene>
<protein>
    <recommendedName>
        <fullName evidence="4">C2H2-type domain-containing protein</fullName>
    </recommendedName>
</protein>
<keyword evidence="3" id="KW-1185">Reference proteome</keyword>
<evidence type="ECO:0000256" key="1">
    <source>
        <dbReference type="SAM" id="MobiDB-lite"/>
    </source>
</evidence>
<evidence type="ECO:0008006" key="4">
    <source>
        <dbReference type="Google" id="ProtNLM"/>
    </source>
</evidence>
<dbReference type="RefSeq" id="XP_040712024.1">
    <property type="nucleotide sequence ID" value="XM_040856625.1"/>
</dbReference>
<evidence type="ECO:0000313" key="3">
    <source>
        <dbReference type="Proteomes" id="UP000193689"/>
    </source>
</evidence>
<feature type="compositionally biased region" description="Acidic residues" evidence="1">
    <location>
        <begin position="149"/>
        <end position="161"/>
    </location>
</feature>
<dbReference type="InParanoid" id="A0A1Y2DJN9"/>
<name>A0A1Y2DJN9_9PEZI</name>
<sequence>LPNGAIFNRKDLYTQHLRRMHIPPHIRKQVKQKKTVSEWEERIRVHQDEARRLRCELPDHMTCPAHGCNTQFDGKAAWDDRMEHVAKHLEKAATGSESPVSFGGDHDSTLTDWAARPEVAIVKRDDRGRWRLNNPLKPEKNVRSSTVLSEDEDAEGEDVDD</sequence>
<dbReference type="AlphaFoldDB" id="A0A1Y2DJN9"/>
<dbReference type="GO" id="GO:0003700">
    <property type="term" value="F:DNA-binding transcription factor activity"/>
    <property type="evidence" value="ECO:0007669"/>
    <property type="project" value="InterPro"/>
</dbReference>
<organism evidence="2 3">
    <name type="scientific">Pseudomassariella vexata</name>
    <dbReference type="NCBI Taxonomy" id="1141098"/>
    <lineage>
        <taxon>Eukaryota</taxon>
        <taxon>Fungi</taxon>
        <taxon>Dikarya</taxon>
        <taxon>Ascomycota</taxon>
        <taxon>Pezizomycotina</taxon>
        <taxon>Sordariomycetes</taxon>
        <taxon>Xylariomycetidae</taxon>
        <taxon>Amphisphaeriales</taxon>
        <taxon>Pseudomassariaceae</taxon>
        <taxon>Pseudomassariella</taxon>
    </lineage>
</organism>
<feature type="region of interest" description="Disordered" evidence="1">
    <location>
        <begin position="126"/>
        <end position="161"/>
    </location>
</feature>
<dbReference type="STRING" id="1141098.A0A1Y2DJN9"/>
<comment type="caution">
    <text evidence="2">The sequence shown here is derived from an EMBL/GenBank/DDBJ whole genome shotgun (WGS) entry which is preliminary data.</text>
</comment>
<dbReference type="Proteomes" id="UP000193689">
    <property type="component" value="Unassembled WGS sequence"/>
</dbReference>
<dbReference type="PANTHER" id="PTHR23225">
    <property type="entry name" value="ZINC FINGER PROTEIN"/>
    <property type="match status" value="1"/>
</dbReference>
<accession>A0A1Y2DJN9</accession>
<evidence type="ECO:0000313" key="2">
    <source>
        <dbReference type="EMBL" id="ORY59450.1"/>
    </source>
</evidence>
<dbReference type="PANTHER" id="PTHR23225:SF2">
    <property type="entry name" value="AT09679P-RELATED"/>
    <property type="match status" value="1"/>
</dbReference>